<evidence type="ECO:0008006" key="5">
    <source>
        <dbReference type="Google" id="ProtNLM"/>
    </source>
</evidence>
<reference evidence="3 4" key="1">
    <citation type="journal article" date="2019" name="Nat. Med.">
        <title>A library of human gut bacterial isolates paired with longitudinal multiomics data enables mechanistic microbiome research.</title>
        <authorList>
            <person name="Poyet M."/>
            <person name="Groussin M."/>
            <person name="Gibbons S.M."/>
            <person name="Avila-Pacheco J."/>
            <person name="Jiang X."/>
            <person name="Kearney S.M."/>
            <person name="Perrotta A.R."/>
            <person name="Berdy B."/>
            <person name="Zhao S."/>
            <person name="Lieberman T.D."/>
            <person name="Swanson P.K."/>
            <person name="Smith M."/>
            <person name="Roesemann S."/>
            <person name="Alexander J.E."/>
            <person name="Rich S.A."/>
            <person name="Livny J."/>
            <person name="Vlamakis H."/>
            <person name="Clish C."/>
            <person name="Bullock K."/>
            <person name="Deik A."/>
            <person name="Scott J."/>
            <person name="Pierce K.A."/>
            <person name="Xavier R.J."/>
            <person name="Alm E.J."/>
        </authorList>
    </citation>
    <scope>NUCLEOTIDE SEQUENCE [LARGE SCALE GENOMIC DNA]</scope>
    <source>
        <strain evidence="1 4">BIOML-A13</strain>
        <strain evidence="2 3">BIOML-A3</strain>
    </source>
</reference>
<dbReference type="SUPFAM" id="SSF53756">
    <property type="entry name" value="UDP-Glycosyltransferase/glycogen phosphorylase"/>
    <property type="match status" value="1"/>
</dbReference>
<evidence type="ECO:0000313" key="1">
    <source>
        <dbReference type="EMBL" id="MTT75397.1"/>
    </source>
</evidence>
<dbReference type="EMBL" id="WNBW01000001">
    <property type="protein sequence ID" value="MTU03530.1"/>
    <property type="molecule type" value="Genomic_DNA"/>
</dbReference>
<evidence type="ECO:0000313" key="4">
    <source>
        <dbReference type="Proteomes" id="UP000484547"/>
    </source>
</evidence>
<comment type="caution">
    <text evidence="1">The sequence shown here is derived from an EMBL/GenBank/DDBJ whole genome shotgun (WGS) entry which is preliminary data.</text>
</comment>
<keyword evidence="3" id="KW-1185">Reference proteome</keyword>
<dbReference type="Proteomes" id="UP000484547">
    <property type="component" value="Unassembled WGS sequence"/>
</dbReference>
<proteinExistence type="predicted"/>
<dbReference type="Proteomes" id="UP000443070">
    <property type="component" value="Unassembled WGS sequence"/>
</dbReference>
<name>A0A7X2XEY0_9FIRM</name>
<organism evidence="1 4">
    <name type="scientific">Phascolarctobacterium faecium</name>
    <dbReference type="NCBI Taxonomy" id="33025"/>
    <lineage>
        <taxon>Bacteria</taxon>
        <taxon>Bacillati</taxon>
        <taxon>Bacillota</taxon>
        <taxon>Negativicutes</taxon>
        <taxon>Acidaminococcales</taxon>
        <taxon>Acidaminococcaceae</taxon>
        <taxon>Phascolarctobacterium</taxon>
    </lineage>
</organism>
<accession>A0A7X2XEY0</accession>
<dbReference type="RefSeq" id="WP_149877378.1">
    <property type="nucleotide sequence ID" value="NZ_CAUDCT010000002.1"/>
</dbReference>
<sequence>MKIGLIGFSTRNYIPYIEYYENIFKSNNISYECIFWDRFNSDNTKKKSNEYTIHVVCKPGMNKLRKIFPMYKFKMELERIIEKEQYTHLVVLTTVPGVLIWKKLLAGFKNKYILDIRDYSYEKYSWYRKIVEQLIANSYFTAISSNGFKTFLPQSDKIITCHNIGNKFSEEKEIGDLKNKEKIIIGFVGGVRYFDENCKFIQIFANNPKYQLYYIGKRNLDCDLEGYCKRNNIKNVVFKGEFKNEDKPEIYREIDFINAIYGNKSLEVTTALPNRLYDGILFKKPIIASKGTYLGEVIKKYGFGLTINLETLDINIVENYLNYYEGRKFYENCQKYLEIIKKDQIEFLKNITCFLKC</sequence>
<dbReference type="EMBL" id="WNBM01000001">
    <property type="protein sequence ID" value="MTT75397.1"/>
    <property type="molecule type" value="Genomic_DNA"/>
</dbReference>
<dbReference type="AlphaFoldDB" id="A0A7X2XEY0"/>
<evidence type="ECO:0000313" key="2">
    <source>
        <dbReference type="EMBL" id="MTU03530.1"/>
    </source>
</evidence>
<evidence type="ECO:0000313" key="3">
    <source>
        <dbReference type="Proteomes" id="UP000443070"/>
    </source>
</evidence>
<gene>
    <name evidence="1" type="ORF">GMD11_03805</name>
    <name evidence="2" type="ORF">GMD18_03810</name>
</gene>
<dbReference type="Gene3D" id="3.40.50.2000">
    <property type="entry name" value="Glycogen Phosphorylase B"/>
    <property type="match status" value="1"/>
</dbReference>
<protein>
    <recommendedName>
        <fullName evidence="5">Glycosyltransferase</fullName>
    </recommendedName>
</protein>
<dbReference type="OrthoDB" id="2052976at2"/>